<gene>
    <name evidence="1" type="ORF">FVB9532_00744</name>
</gene>
<name>A0AC61Y4R8_9FLAO</name>
<protein>
    <submittedName>
        <fullName evidence="1">Uncharacterized protein</fullName>
    </submittedName>
</protein>
<evidence type="ECO:0000313" key="1">
    <source>
        <dbReference type="EMBL" id="VVU99490.1"/>
    </source>
</evidence>
<sequence length="647" mass="76892">MLVALTILVITEITETIYEPNNPDAYGFCCICISEQQCISIKLISTLYALFYFTSYFKMKELEDYYTDTSIVKILCKHRAGISHKRHKKHMSRDISFHNRTNKIKISPKDLDFLTIQSLFPTRRNWKKLNQKERLDPNRLTNSLERNQMRLWKSYKLEKYLVDFKGKTPEDWYNKLLLFCDNIRKKVDNISNGRYIIQKPQIFPLPKSNKNDVYIYRPIAKFTLEDKIITSLFSRYLTINFDSLFLDCSYAFRSRKNGVVPNHHDSIIEILKYRKKHKKVWVSECDIQKFFDTVQHKHLIKIFNETIKELSVKGIKISNTAIKLFNLFLDSYSFNVDVLTKNNNPKYFKDNGVPVGEFGWVKNELESNYSETYIDDYKIGVPQGNAVSCFIANLILNKIDRSVIKVNKDILYVRYCDDMVLSHKDYSVCKNALEVYKKGIRDNYLLYHEPKSFKNYKDSANEFWKVKSKEPYFWGNKYVNERNIPWLSFVGYQINYKGELRVRKSSIKKEISKQISETQKILISLGLDENRKLPYIDKYSRKTINQIVFSLHQRLISMSVGRITIYNYNKKNLNQGLCWTNGFHLLSENEIALKQLKELDKRREQQISYLKRIISHLNKKTDNQDELPKYMEELYFGVPYSYFNHLK</sequence>
<organism evidence="1 2">
    <name type="scientific">Mesonia oceanica</name>
    <dbReference type="NCBI Taxonomy" id="2687242"/>
    <lineage>
        <taxon>Bacteria</taxon>
        <taxon>Pseudomonadati</taxon>
        <taxon>Bacteroidota</taxon>
        <taxon>Flavobacteriia</taxon>
        <taxon>Flavobacteriales</taxon>
        <taxon>Flavobacteriaceae</taxon>
        <taxon>Mesonia</taxon>
    </lineage>
</organism>
<proteinExistence type="predicted"/>
<dbReference type="EMBL" id="CABVMM010000002">
    <property type="protein sequence ID" value="VVU99490.1"/>
    <property type="molecule type" value="Genomic_DNA"/>
</dbReference>
<evidence type="ECO:0000313" key="2">
    <source>
        <dbReference type="Proteomes" id="UP000356253"/>
    </source>
</evidence>
<dbReference type="Proteomes" id="UP000356253">
    <property type="component" value="Unassembled WGS sequence"/>
</dbReference>
<reference evidence="1" key="1">
    <citation type="submission" date="2019-09" db="EMBL/GenBank/DDBJ databases">
        <authorList>
            <person name="Rodrigo-Torres L."/>
            <person name="Arahal R. D."/>
            <person name="Lucena T."/>
        </authorList>
    </citation>
    <scope>NUCLEOTIDE SEQUENCE</scope>
    <source>
        <strain evidence="1">ISS653</strain>
    </source>
</reference>
<keyword evidence="2" id="KW-1185">Reference proteome</keyword>
<accession>A0AC61Y4R8</accession>
<comment type="caution">
    <text evidence="1">The sequence shown here is derived from an EMBL/GenBank/DDBJ whole genome shotgun (WGS) entry which is preliminary data.</text>
</comment>